<dbReference type="AlphaFoldDB" id="C4XNH4"/>
<dbReference type="InterPro" id="IPR027417">
    <property type="entry name" value="P-loop_NTPase"/>
</dbReference>
<dbReference type="STRING" id="573370.DMR_14580"/>
<dbReference type="Gene3D" id="3.30.930.30">
    <property type="match status" value="1"/>
</dbReference>
<feature type="domain" description="MobA/MobL protein" evidence="6">
    <location>
        <begin position="17"/>
        <end position="222"/>
    </location>
</feature>
<evidence type="ECO:0000259" key="6">
    <source>
        <dbReference type="Pfam" id="PF03389"/>
    </source>
</evidence>
<dbReference type="Pfam" id="PF03389">
    <property type="entry name" value="MobA_MobL"/>
    <property type="match status" value="1"/>
</dbReference>
<gene>
    <name evidence="7" type="primary">traA</name>
    <name evidence="7" type="ordered locus">DMR_14580</name>
</gene>
<evidence type="ECO:0000313" key="8">
    <source>
        <dbReference type="Proteomes" id="UP000009071"/>
    </source>
</evidence>
<feature type="region of interest" description="Disordered" evidence="5">
    <location>
        <begin position="920"/>
        <end position="947"/>
    </location>
</feature>
<name>C4XNH4_SOLM1</name>
<evidence type="ECO:0000256" key="3">
    <source>
        <dbReference type="ARBA" id="ARBA00022840"/>
    </source>
</evidence>
<dbReference type="HOGENOM" id="CLU_013585_0_0_7"/>
<dbReference type="Proteomes" id="UP000009071">
    <property type="component" value="Chromosome"/>
</dbReference>
<dbReference type="PANTHER" id="PTHR43788">
    <property type="entry name" value="DNA2/NAM7 HELICASE FAMILY MEMBER"/>
    <property type="match status" value="1"/>
</dbReference>
<dbReference type="OrthoDB" id="5460692at2"/>
<reference evidence="7 8" key="1">
    <citation type="journal article" date="2009" name="Genome Res.">
        <title>Whole genome sequence of Desulfovibrio magneticus strain RS-1 revealed common gene clusters in magnetotactic bacteria.</title>
        <authorList>
            <person name="Nakazawa H."/>
            <person name="Arakaki A."/>
            <person name="Narita-Yamada S."/>
            <person name="Yashiro I."/>
            <person name="Jinno K."/>
            <person name="Aoki N."/>
            <person name="Tsuruyama A."/>
            <person name="Okamura Y."/>
            <person name="Tanikawa S."/>
            <person name="Fujita N."/>
            <person name="Takeyama H."/>
            <person name="Matsunaga T."/>
        </authorList>
    </citation>
    <scope>NUCLEOTIDE SEQUENCE [LARGE SCALE GENOMIC DNA]</scope>
    <source>
        <strain evidence="8">ATCC 700980 / DSM 13731 / RS-1</strain>
    </source>
</reference>
<dbReference type="eggNOG" id="COG0507">
    <property type="taxonomic scope" value="Bacteria"/>
</dbReference>
<accession>C4XNH4</accession>
<dbReference type="GO" id="GO:0003678">
    <property type="term" value="F:DNA helicase activity"/>
    <property type="evidence" value="ECO:0007669"/>
    <property type="project" value="UniProtKB-ARBA"/>
</dbReference>
<dbReference type="InterPro" id="IPR005053">
    <property type="entry name" value="MobA_MobL"/>
</dbReference>
<protein>
    <submittedName>
        <fullName evidence="7">Conjugal transfer protein TraA</fullName>
    </submittedName>
</protein>
<keyword evidence="2" id="KW-0547">Nucleotide-binding</keyword>
<dbReference type="EMBL" id="AP010904">
    <property type="protein sequence ID" value="BAH74949.1"/>
    <property type="molecule type" value="Genomic_DNA"/>
</dbReference>
<dbReference type="Gene3D" id="2.30.30.940">
    <property type="match status" value="1"/>
</dbReference>
<evidence type="ECO:0000256" key="2">
    <source>
        <dbReference type="ARBA" id="ARBA00022741"/>
    </source>
</evidence>
<proteinExistence type="inferred from homology"/>
<dbReference type="GO" id="GO:0005524">
    <property type="term" value="F:ATP binding"/>
    <property type="evidence" value="ECO:0007669"/>
    <property type="project" value="UniProtKB-KW"/>
</dbReference>
<dbReference type="KEGG" id="dma:DMR_14580"/>
<comment type="similarity">
    <text evidence="1">Belongs to the MobA/MobL family.</text>
</comment>
<keyword evidence="8" id="KW-1185">Reference proteome</keyword>
<sequence length="947" mass="105826">MAIAFARLEYIGISNGKSAVALSAYIRRSAEELKFWESQGVDFSTYKDGEAAVLSTGVILPPGSPSWDATQLWNEVEKAEIAKKPLARGEIRFRKNAQFAKHYILALPSNSEVTHKMYIEMTLQYIQKNFTDQNIPCEYSIHLEEGNPHIHILAATRRLHRNGFDSHKARDLDVKQSFSSKTGKGFVSEKDGLHMQWADFQNQYFVSNGLDIKVDPTAAISQVHEGKARHIKNSAKVAENQTRLEELQNIARNDHPAILEALVYRQTTFNVRDLNKTLKKHGIEDDDEREVLVEAILKNAECVPLFNAFGEEANVYTSRKVRAEEAAILGNVGKILEGKGGAASAKSRAAALASKTLDTEQREAFDVMTAENRLCVIQGRAGAGKSYTMGAAREAFEADGWRVVGLAPTNAVSRDMAKDGFKEASTLHSELLKQENPKKKTVPWDETTVVFVDEAAMMDNSILLRLTDHAERTGAKLVLIGDDAQLSSVQRGGMYSEIRTRTSESLISQVRRQKEEWMIKASMNLADGRIGEAIEAYNKNGHIIPSNDPIKELLEQWKTDALNNPSVNRFVYAGTNAEVNAINDACSEAMREAGHVIGAFEFICKKGDLAFQQTFGVGDRLQINATAKNINSDLINGSFGTVQNISDDEITVLFDTGQIVTWKPSEFNGFALGYAGTVYKGQGKTQTDVYALHGSTWDNRTTYVGATRHKGNFRLYVDKNKVKSLESLVKGMSRSKSSGTTQSYYDANQILDRQQRVEKMNGKEFEKFGLYSMLKTKHDVEIKHKEKLPRLAIVALELSNYGLSKKDIAHCLEHDIDPTQVKKILAYLDSQEAKTLAASLQAQNIIAGPSHIKISKWSKRITQTFSIAKKQLIKKRRQEHKSWRQRWLEQMRDYEPTMTILDSSMHPETGAKAYVAADTEPTSVDHGTDQQTIEPGAEQSDQYLPRM</sequence>
<evidence type="ECO:0000256" key="4">
    <source>
        <dbReference type="ARBA" id="ARBA00022971"/>
    </source>
</evidence>
<keyword evidence="4" id="KW-0184">Conjugation</keyword>
<organism evidence="7 8">
    <name type="scientific">Solidesulfovibrio magneticus (strain ATCC 700980 / DSM 13731 / RS-1)</name>
    <name type="common">Desulfovibrio magneticus</name>
    <dbReference type="NCBI Taxonomy" id="573370"/>
    <lineage>
        <taxon>Bacteria</taxon>
        <taxon>Pseudomonadati</taxon>
        <taxon>Thermodesulfobacteriota</taxon>
        <taxon>Desulfovibrionia</taxon>
        <taxon>Desulfovibrionales</taxon>
        <taxon>Desulfovibrionaceae</taxon>
        <taxon>Solidesulfovibrio</taxon>
    </lineage>
</organism>
<keyword evidence="3" id="KW-0067">ATP-binding</keyword>
<dbReference type="SUPFAM" id="SSF52540">
    <property type="entry name" value="P-loop containing nucleoside triphosphate hydrolases"/>
    <property type="match status" value="2"/>
</dbReference>
<dbReference type="InterPro" id="IPR050534">
    <property type="entry name" value="Coronavir_polyprotein_1ab"/>
</dbReference>
<evidence type="ECO:0000256" key="1">
    <source>
        <dbReference type="ARBA" id="ARBA00010873"/>
    </source>
</evidence>
<dbReference type="CDD" id="cd17933">
    <property type="entry name" value="DEXSc_RecD-like"/>
    <property type="match status" value="1"/>
</dbReference>
<dbReference type="RefSeq" id="WP_015860159.1">
    <property type="nucleotide sequence ID" value="NC_012796.1"/>
</dbReference>
<dbReference type="PANTHER" id="PTHR43788:SF6">
    <property type="entry name" value="DNA HELICASE B"/>
    <property type="match status" value="1"/>
</dbReference>
<evidence type="ECO:0000256" key="5">
    <source>
        <dbReference type="SAM" id="MobiDB-lite"/>
    </source>
</evidence>
<evidence type="ECO:0000313" key="7">
    <source>
        <dbReference type="EMBL" id="BAH74949.1"/>
    </source>
</evidence>
<dbReference type="Pfam" id="PF13604">
    <property type="entry name" value="AAA_30"/>
    <property type="match status" value="1"/>
</dbReference>
<dbReference type="Gene3D" id="3.40.50.300">
    <property type="entry name" value="P-loop containing nucleotide triphosphate hydrolases"/>
    <property type="match status" value="2"/>
</dbReference>